<accession>A0AAW2NC68</accession>
<organism evidence="1">
    <name type="scientific">Sesamum radiatum</name>
    <name type="common">Black benniseed</name>
    <dbReference type="NCBI Taxonomy" id="300843"/>
    <lineage>
        <taxon>Eukaryota</taxon>
        <taxon>Viridiplantae</taxon>
        <taxon>Streptophyta</taxon>
        <taxon>Embryophyta</taxon>
        <taxon>Tracheophyta</taxon>
        <taxon>Spermatophyta</taxon>
        <taxon>Magnoliopsida</taxon>
        <taxon>eudicotyledons</taxon>
        <taxon>Gunneridae</taxon>
        <taxon>Pentapetalae</taxon>
        <taxon>asterids</taxon>
        <taxon>lamiids</taxon>
        <taxon>Lamiales</taxon>
        <taxon>Pedaliaceae</taxon>
        <taxon>Sesamum</taxon>
    </lineage>
</organism>
<comment type="caution">
    <text evidence="1">The sequence shown here is derived from an EMBL/GenBank/DDBJ whole genome shotgun (WGS) entry which is preliminary data.</text>
</comment>
<name>A0AAW2NC68_SESRA</name>
<gene>
    <name evidence="1" type="ORF">Sradi_4653800</name>
</gene>
<protein>
    <submittedName>
        <fullName evidence="1">Uncharacterized protein</fullName>
    </submittedName>
</protein>
<dbReference type="EMBL" id="JACGWJ010000020">
    <property type="protein sequence ID" value="KAL0341370.1"/>
    <property type="molecule type" value="Genomic_DNA"/>
</dbReference>
<evidence type="ECO:0000313" key="1">
    <source>
        <dbReference type="EMBL" id="KAL0341370.1"/>
    </source>
</evidence>
<reference evidence="1" key="2">
    <citation type="journal article" date="2024" name="Plant">
        <title>Genomic evolution and insights into agronomic trait innovations of Sesamum species.</title>
        <authorList>
            <person name="Miao H."/>
            <person name="Wang L."/>
            <person name="Qu L."/>
            <person name="Liu H."/>
            <person name="Sun Y."/>
            <person name="Le M."/>
            <person name="Wang Q."/>
            <person name="Wei S."/>
            <person name="Zheng Y."/>
            <person name="Lin W."/>
            <person name="Duan Y."/>
            <person name="Cao H."/>
            <person name="Xiong S."/>
            <person name="Wang X."/>
            <person name="Wei L."/>
            <person name="Li C."/>
            <person name="Ma Q."/>
            <person name="Ju M."/>
            <person name="Zhao R."/>
            <person name="Li G."/>
            <person name="Mu C."/>
            <person name="Tian Q."/>
            <person name="Mei H."/>
            <person name="Zhang T."/>
            <person name="Gao T."/>
            <person name="Zhang H."/>
        </authorList>
    </citation>
    <scope>NUCLEOTIDE SEQUENCE</scope>
    <source>
        <strain evidence="1">G02</strain>
    </source>
</reference>
<reference evidence="1" key="1">
    <citation type="submission" date="2020-06" db="EMBL/GenBank/DDBJ databases">
        <authorList>
            <person name="Li T."/>
            <person name="Hu X."/>
            <person name="Zhang T."/>
            <person name="Song X."/>
            <person name="Zhang H."/>
            <person name="Dai N."/>
            <person name="Sheng W."/>
            <person name="Hou X."/>
            <person name="Wei L."/>
        </authorList>
    </citation>
    <scope>NUCLEOTIDE SEQUENCE</scope>
    <source>
        <strain evidence="1">G02</strain>
        <tissue evidence="1">Leaf</tissue>
    </source>
</reference>
<sequence length="86" mass="9149">MQLAVAVSSLARTSTSLIKAAALSRPYPSRPPLGDFHHQLLAAEEREAAVIWCLVAGGSKNGRPDVILAVVHYNELGAICDAIIKK</sequence>
<proteinExistence type="predicted"/>
<dbReference type="AlphaFoldDB" id="A0AAW2NC68"/>